<dbReference type="InterPro" id="IPR013096">
    <property type="entry name" value="Cupin_2"/>
</dbReference>
<keyword evidence="2" id="KW-0223">Dioxygenase</keyword>
<accession>A0A2N0I3J5</accession>
<protein>
    <submittedName>
        <fullName evidence="2">Quercetin dioxygenase-like cupin family protein</fullName>
    </submittedName>
</protein>
<keyword evidence="2" id="KW-0560">Oxidoreductase</keyword>
<dbReference type="InterPro" id="IPR011051">
    <property type="entry name" value="RmlC_Cupin_sf"/>
</dbReference>
<gene>
    <name evidence="2" type="ORF">B0I00_0963</name>
</gene>
<evidence type="ECO:0000259" key="1">
    <source>
        <dbReference type="Pfam" id="PF07883"/>
    </source>
</evidence>
<dbReference type="EMBL" id="PHUF01000002">
    <property type="protein sequence ID" value="PKB25756.1"/>
    <property type="molecule type" value="Genomic_DNA"/>
</dbReference>
<dbReference type="Gene3D" id="2.60.120.10">
    <property type="entry name" value="Jelly Rolls"/>
    <property type="match status" value="1"/>
</dbReference>
<feature type="domain" description="Cupin type-2" evidence="1">
    <location>
        <begin position="92"/>
        <end position="155"/>
    </location>
</feature>
<name>A0A2N0I3J5_9SPHN</name>
<organism evidence="2 3">
    <name type="scientific">Novosphingobium kunmingense</name>
    <dbReference type="NCBI Taxonomy" id="1211806"/>
    <lineage>
        <taxon>Bacteria</taxon>
        <taxon>Pseudomonadati</taxon>
        <taxon>Pseudomonadota</taxon>
        <taxon>Alphaproteobacteria</taxon>
        <taxon>Sphingomonadales</taxon>
        <taxon>Sphingomonadaceae</taxon>
        <taxon>Novosphingobium</taxon>
    </lineage>
</organism>
<proteinExistence type="predicted"/>
<dbReference type="OrthoDB" id="287220at2"/>
<comment type="caution">
    <text evidence="2">The sequence shown here is derived from an EMBL/GenBank/DDBJ whole genome shotgun (WGS) entry which is preliminary data.</text>
</comment>
<keyword evidence="3" id="KW-1185">Reference proteome</keyword>
<dbReference type="AlphaFoldDB" id="A0A2N0I3J5"/>
<dbReference type="InterPro" id="IPR014710">
    <property type="entry name" value="RmlC-like_jellyroll"/>
</dbReference>
<reference evidence="2 3" key="1">
    <citation type="submission" date="2017-11" db="EMBL/GenBank/DDBJ databases">
        <title>Genomic Encyclopedia of Type Strains, Phase III (KMG-III): the genomes of soil and plant-associated and newly described type strains.</title>
        <authorList>
            <person name="Whitman W."/>
        </authorList>
    </citation>
    <scope>NUCLEOTIDE SEQUENCE [LARGE SCALE GENOMIC DNA]</scope>
    <source>
        <strain evidence="2 3">CGMCC 1.12274</strain>
    </source>
</reference>
<dbReference type="GO" id="GO:0051213">
    <property type="term" value="F:dioxygenase activity"/>
    <property type="evidence" value="ECO:0007669"/>
    <property type="project" value="UniProtKB-KW"/>
</dbReference>
<sequence length="181" mass="18552">MIHSNRTIAAIATRLGLLGAAAGGIALAVVGVPATATPGSGFAPSPLAVGVLAETMIRAENLDKSAKAANADHWDLMLKTGNDSTVGVDNISVQPGGFSGWHKHAGITMVTVASGQINWVDGVTCTMKTYRAGDTFIEPAGRPHNVKNPYGNTATFAAVQMRPVGTGPRIDVPVAPPNCNL</sequence>
<evidence type="ECO:0000313" key="3">
    <source>
        <dbReference type="Proteomes" id="UP000232587"/>
    </source>
</evidence>
<dbReference type="Pfam" id="PF07883">
    <property type="entry name" value="Cupin_2"/>
    <property type="match status" value="1"/>
</dbReference>
<dbReference type="RefSeq" id="WP_100866157.1">
    <property type="nucleotide sequence ID" value="NZ_PHUF01000002.1"/>
</dbReference>
<evidence type="ECO:0000313" key="2">
    <source>
        <dbReference type="EMBL" id="PKB25756.1"/>
    </source>
</evidence>
<dbReference type="Proteomes" id="UP000232587">
    <property type="component" value="Unassembled WGS sequence"/>
</dbReference>
<dbReference type="SUPFAM" id="SSF51182">
    <property type="entry name" value="RmlC-like cupins"/>
    <property type="match status" value="1"/>
</dbReference>